<dbReference type="InterPro" id="IPR008271">
    <property type="entry name" value="Ser/Thr_kinase_AS"/>
</dbReference>
<evidence type="ECO:0000256" key="2">
    <source>
        <dbReference type="ARBA" id="ARBA00022741"/>
    </source>
</evidence>
<evidence type="ECO:0000256" key="5">
    <source>
        <dbReference type="PROSITE-ProRule" id="PRU10141"/>
    </source>
</evidence>
<keyword evidence="1" id="KW-0808">Transferase</keyword>
<proteinExistence type="predicted"/>
<keyword evidence="3" id="KW-0418">Kinase</keyword>
<reference evidence="8 9" key="1">
    <citation type="journal article" date="2019" name="Genome Biol. Evol.">
        <title>Insights into the evolution of the New World diploid cottons (Gossypium, subgenus Houzingenia) based on genome sequencing.</title>
        <authorList>
            <person name="Grover C.E."/>
            <person name="Arick M.A. 2nd"/>
            <person name="Thrash A."/>
            <person name="Conover J.L."/>
            <person name="Sanders W.S."/>
            <person name="Peterson D.G."/>
            <person name="Frelichowski J.E."/>
            <person name="Scheffler J.A."/>
            <person name="Scheffler B.E."/>
            <person name="Wendel J.F."/>
        </authorList>
    </citation>
    <scope>NUCLEOTIDE SEQUENCE [LARGE SCALE GENOMIC DNA]</scope>
    <source>
        <strain evidence="8">4</strain>
        <tissue evidence="8">Leaf</tissue>
    </source>
</reference>
<dbReference type="SUPFAM" id="SSF56112">
    <property type="entry name" value="Protein kinase-like (PK-like)"/>
    <property type="match status" value="1"/>
</dbReference>
<evidence type="ECO:0000256" key="3">
    <source>
        <dbReference type="ARBA" id="ARBA00022777"/>
    </source>
</evidence>
<dbReference type="CDD" id="cd06606">
    <property type="entry name" value="STKc_MAPKKK"/>
    <property type="match status" value="1"/>
</dbReference>
<dbReference type="Pfam" id="PF00069">
    <property type="entry name" value="Pkinase"/>
    <property type="match status" value="1"/>
</dbReference>
<feature type="domain" description="Protein kinase" evidence="7">
    <location>
        <begin position="24"/>
        <end position="276"/>
    </location>
</feature>
<dbReference type="GO" id="GO:0005524">
    <property type="term" value="F:ATP binding"/>
    <property type="evidence" value="ECO:0007669"/>
    <property type="project" value="UniProtKB-UniRule"/>
</dbReference>
<feature type="binding site" evidence="5">
    <location>
        <position position="52"/>
    </location>
    <ligand>
        <name>ATP</name>
        <dbReference type="ChEBI" id="CHEBI:30616"/>
    </ligand>
</feature>
<dbReference type="GO" id="GO:0004672">
    <property type="term" value="F:protein kinase activity"/>
    <property type="evidence" value="ECO:0007669"/>
    <property type="project" value="InterPro"/>
</dbReference>
<dbReference type="PANTHER" id="PTHR48011">
    <property type="entry name" value="CCR4-NOT TRANSCRIPTIONAL COMPLEX SUBUNIT CAF120-RELATED"/>
    <property type="match status" value="1"/>
</dbReference>
<keyword evidence="4 5" id="KW-0067">ATP-binding</keyword>
<name>A0A7J9A8S1_9ROSI</name>
<keyword evidence="9" id="KW-1185">Reference proteome</keyword>
<organism evidence="8 9">
    <name type="scientific">Gossypium laxum</name>
    <dbReference type="NCBI Taxonomy" id="34288"/>
    <lineage>
        <taxon>Eukaryota</taxon>
        <taxon>Viridiplantae</taxon>
        <taxon>Streptophyta</taxon>
        <taxon>Embryophyta</taxon>
        <taxon>Tracheophyta</taxon>
        <taxon>Spermatophyta</taxon>
        <taxon>Magnoliopsida</taxon>
        <taxon>eudicotyledons</taxon>
        <taxon>Gunneridae</taxon>
        <taxon>Pentapetalae</taxon>
        <taxon>rosids</taxon>
        <taxon>malvids</taxon>
        <taxon>Malvales</taxon>
        <taxon>Malvaceae</taxon>
        <taxon>Malvoideae</taxon>
        <taxon>Gossypium</taxon>
    </lineage>
</organism>
<gene>
    <name evidence="8" type="ORF">Golax_008062</name>
</gene>
<dbReference type="InterPro" id="IPR017441">
    <property type="entry name" value="Protein_kinase_ATP_BS"/>
</dbReference>
<evidence type="ECO:0000259" key="7">
    <source>
        <dbReference type="PROSITE" id="PS50011"/>
    </source>
</evidence>
<dbReference type="PROSITE" id="PS00108">
    <property type="entry name" value="PROTEIN_KINASE_ST"/>
    <property type="match status" value="1"/>
</dbReference>
<evidence type="ECO:0000256" key="1">
    <source>
        <dbReference type="ARBA" id="ARBA00022679"/>
    </source>
</evidence>
<dbReference type="PROSITE" id="PS00107">
    <property type="entry name" value="PROTEIN_KINASE_ATP"/>
    <property type="match status" value="1"/>
</dbReference>
<keyword evidence="2 5" id="KW-0547">Nucleotide-binding</keyword>
<dbReference type="Proteomes" id="UP000593574">
    <property type="component" value="Unassembled WGS sequence"/>
</dbReference>
<comment type="caution">
    <text evidence="8">The sequence shown here is derived from an EMBL/GenBank/DDBJ whole genome shotgun (WGS) entry which is preliminary data.</text>
</comment>
<dbReference type="EMBL" id="JABEZV010000009">
    <property type="protein sequence ID" value="MBA0720441.1"/>
    <property type="molecule type" value="Genomic_DNA"/>
</dbReference>
<protein>
    <recommendedName>
        <fullName evidence="7">Protein kinase domain-containing protein</fullName>
    </recommendedName>
</protein>
<dbReference type="GO" id="GO:0007165">
    <property type="term" value="P:signal transduction"/>
    <property type="evidence" value="ECO:0007669"/>
    <property type="project" value="TreeGrafter"/>
</dbReference>
<evidence type="ECO:0000313" key="8">
    <source>
        <dbReference type="EMBL" id="MBA0720441.1"/>
    </source>
</evidence>
<dbReference type="SMART" id="SM00220">
    <property type="entry name" value="S_TKc"/>
    <property type="match status" value="1"/>
</dbReference>
<evidence type="ECO:0000256" key="4">
    <source>
        <dbReference type="ARBA" id="ARBA00022840"/>
    </source>
</evidence>
<feature type="region of interest" description="Disordered" evidence="6">
    <location>
        <begin position="359"/>
        <end position="383"/>
    </location>
</feature>
<dbReference type="PROSITE" id="PS50011">
    <property type="entry name" value="PROTEIN_KINASE_DOM"/>
    <property type="match status" value="1"/>
</dbReference>
<dbReference type="Gene3D" id="1.10.510.10">
    <property type="entry name" value="Transferase(Phosphotransferase) domain 1"/>
    <property type="match status" value="1"/>
</dbReference>
<sequence length="539" mass="59525">MYHLQGTSHCADELAPHFKHAAHVRTQQTIGRGSTATVCVATVDQSRVFAVKSAELSLSESLRKEQRILSTLSCPHVVGYKGCDISSENGKLLYNLFLEYAPSGTVMDAIQKHGGYLEEATVRSYTRGILLGLEFLHSRGIVHCDIKGQNVLVTDDGVKIADLGCARRADEASSAAWSIAGTPVYMAPEVARGEQQGCSADVWALGCTVIEMAAGRSPWPDVSDPVSALYRIGFSSDVPEIPTNISKLAQDFLSKCLRRDPADRWSATQLLSHDFIAESKFPVKETEGSKSETPNNVLHPNIWDSMEELETVQIPSNKPIMGRLRQLGEDNLVLSSKIPNWECDENWLTVRSNSNLEVEKLPSTSRQDNNLLRSDEPTSSCGGYTSRTSEDFEILVDCFLTKIRRQNTRITNSDSVESRSKTSSFAACRYMIYILCNDNRVVGLFWCPFNSNNPNVTKLLAIKVALEILSLSWLKISREANRMADNLAKSGIDFSTFFNSWCDSLMLVVQKLRFLAKKSANAPATLRESSMSAMAAVLG</sequence>
<accession>A0A7J9A8S1</accession>
<dbReference type="InterPro" id="IPR052751">
    <property type="entry name" value="Plant_MAPKKK"/>
</dbReference>
<evidence type="ECO:0000313" key="9">
    <source>
        <dbReference type="Proteomes" id="UP000593574"/>
    </source>
</evidence>
<evidence type="ECO:0000256" key="6">
    <source>
        <dbReference type="SAM" id="MobiDB-lite"/>
    </source>
</evidence>
<dbReference type="InterPro" id="IPR011009">
    <property type="entry name" value="Kinase-like_dom_sf"/>
</dbReference>
<dbReference type="PANTHER" id="PTHR48011:SF6">
    <property type="entry name" value="PROTEIN KINASE DOMAIN-CONTAINING PROTEIN"/>
    <property type="match status" value="1"/>
</dbReference>
<dbReference type="AlphaFoldDB" id="A0A7J9A8S1"/>
<dbReference type="InterPro" id="IPR000719">
    <property type="entry name" value="Prot_kinase_dom"/>
</dbReference>